<name>A0A9P6TA92_9BASI</name>
<organism evidence="1 2">
    <name type="scientific">Cronartium quercuum f. sp. fusiforme G11</name>
    <dbReference type="NCBI Taxonomy" id="708437"/>
    <lineage>
        <taxon>Eukaryota</taxon>
        <taxon>Fungi</taxon>
        <taxon>Dikarya</taxon>
        <taxon>Basidiomycota</taxon>
        <taxon>Pucciniomycotina</taxon>
        <taxon>Pucciniomycetes</taxon>
        <taxon>Pucciniales</taxon>
        <taxon>Coleosporiaceae</taxon>
        <taxon>Cronartium</taxon>
    </lineage>
</organism>
<proteinExistence type="predicted"/>
<comment type="caution">
    <text evidence="1">The sequence shown here is derived from an EMBL/GenBank/DDBJ whole genome shotgun (WGS) entry which is preliminary data.</text>
</comment>
<protein>
    <submittedName>
        <fullName evidence="1">Uncharacterized protein</fullName>
    </submittedName>
</protein>
<reference evidence="1" key="1">
    <citation type="submission" date="2013-11" db="EMBL/GenBank/DDBJ databases">
        <title>Genome sequence of the fusiform rust pathogen reveals effectors for host alternation and coevolution with pine.</title>
        <authorList>
            <consortium name="DOE Joint Genome Institute"/>
            <person name="Smith K."/>
            <person name="Pendleton A."/>
            <person name="Kubisiak T."/>
            <person name="Anderson C."/>
            <person name="Salamov A."/>
            <person name="Aerts A."/>
            <person name="Riley R."/>
            <person name="Clum A."/>
            <person name="Lindquist E."/>
            <person name="Ence D."/>
            <person name="Campbell M."/>
            <person name="Kronenberg Z."/>
            <person name="Feau N."/>
            <person name="Dhillon B."/>
            <person name="Hamelin R."/>
            <person name="Burleigh J."/>
            <person name="Smith J."/>
            <person name="Yandell M."/>
            <person name="Nelson C."/>
            <person name="Grigoriev I."/>
            <person name="Davis J."/>
        </authorList>
    </citation>
    <scope>NUCLEOTIDE SEQUENCE</scope>
    <source>
        <strain evidence="1">G11</strain>
    </source>
</reference>
<accession>A0A9P6TA92</accession>
<gene>
    <name evidence="1" type="ORF">CROQUDRAFT_709253</name>
</gene>
<sequence length="135" mass="15741">MGRTLSRYTKELRPPRTAEAFLSGNASHLKYEHLHFQKIMTSKIVEATLKGCKYQFCFPLQSNSPMGLQDLILVTNKMYNSYGDALFETMLSVTFHGLRLRLEELVSPECLKLKYDRKFSKESSLIFFSMWLIRC</sequence>
<evidence type="ECO:0000313" key="1">
    <source>
        <dbReference type="EMBL" id="KAG0144385.1"/>
    </source>
</evidence>
<dbReference type="EMBL" id="MU167296">
    <property type="protein sequence ID" value="KAG0144385.1"/>
    <property type="molecule type" value="Genomic_DNA"/>
</dbReference>
<keyword evidence="2" id="KW-1185">Reference proteome</keyword>
<evidence type="ECO:0000313" key="2">
    <source>
        <dbReference type="Proteomes" id="UP000886653"/>
    </source>
</evidence>
<dbReference type="AlphaFoldDB" id="A0A9P6TA92"/>
<dbReference type="Proteomes" id="UP000886653">
    <property type="component" value="Unassembled WGS sequence"/>
</dbReference>